<feature type="non-terminal residue" evidence="1">
    <location>
        <position position="145"/>
    </location>
</feature>
<reference evidence="1 2" key="1">
    <citation type="submission" date="2021-06" db="EMBL/GenBank/DDBJ databases">
        <authorList>
            <person name="Kallberg Y."/>
            <person name="Tangrot J."/>
            <person name="Rosling A."/>
        </authorList>
    </citation>
    <scope>NUCLEOTIDE SEQUENCE [LARGE SCALE GENOMIC DNA]</scope>
    <source>
        <strain evidence="1 2">120-4 pot B 10/14</strain>
    </source>
</reference>
<proteinExistence type="predicted"/>
<accession>A0ABN7WYJ1</accession>
<protein>
    <submittedName>
        <fullName evidence="1">5437_t:CDS:1</fullName>
    </submittedName>
</protein>
<organism evidence="1 2">
    <name type="scientific">Gigaspora margarita</name>
    <dbReference type="NCBI Taxonomy" id="4874"/>
    <lineage>
        <taxon>Eukaryota</taxon>
        <taxon>Fungi</taxon>
        <taxon>Fungi incertae sedis</taxon>
        <taxon>Mucoromycota</taxon>
        <taxon>Glomeromycotina</taxon>
        <taxon>Glomeromycetes</taxon>
        <taxon>Diversisporales</taxon>
        <taxon>Gigasporaceae</taxon>
        <taxon>Gigaspora</taxon>
    </lineage>
</organism>
<dbReference type="EMBL" id="CAJVQB010071851">
    <property type="protein sequence ID" value="CAG8843272.1"/>
    <property type="molecule type" value="Genomic_DNA"/>
</dbReference>
<feature type="non-terminal residue" evidence="1">
    <location>
        <position position="1"/>
    </location>
</feature>
<name>A0ABN7WYJ1_GIGMA</name>
<dbReference type="Proteomes" id="UP000789901">
    <property type="component" value="Unassembled WGS sequence"/>
</dbReference>
<dbReference type="SUPFAM" id="SSF140996">
    <property type="entry name" value="Hermes dimerisation domain"/>
    <property type="match status" value="1"/>
</dbReference>
<comment type="caution">
    <text evidence="1">The sequence shown here is derived from an EMBL/GenBank/DDBJ whole genome shotgun (WGS) entry which is preliminary data.</text>
</comment>
<sequence length="145" mass="17018">LMISTKEKTNQSTLESIFQNASNNPKRKKEKDQALAKFIIYNSQLLTILSSQKFIAFCQALDPYYQVPNDKVLKRMINEAYLYNFIFSKIKQQVIQNFQQLYNEQRDTQNNSEIKTIPANINEDNHFQTMLFNMISSCNSELETD</sequence>
<keyword evidence="2" id="KW-1185">Reference proteome</keyword>
<gene>
    <name evidence="1" type="ORF">GMARGA_LOCUS36451</name>
</gene>
<evidence type="ECO:0000313" key="2">
    <source>
        <dbReference type="Proteomes" id="UP000789901"/>
    </source>
</evidence>
<evidence type="ECO:0000313" key="1">
    <source>
        <dbReference type="EMBL" id="CAG8843272.1"/>
    </source>
</evidence>